<name>A0A026VRN6_OOCBI</name>
<protein>
    <submittedName>
        <fullName evidence="1">Uncharacterized protein</fullName>
    </submittedName>
</protein>
<accession>A0A026VRN6</accession>
<dbReference type="PANTHER" id="PTHR21301">
    <property type="entry name" value="REVERSE TRANSCRIPTASE"/>
    <property type="match status" value="1"/>
</dbReference>
<dbReference type="OMA" id="CEFENDN"/>
<proteinExistence type="predicted"/>
<dbReference type="AlphaFoldDB" id="A0A026VRN6"/>
<evidence type="ECO:0000313" key="1">
    <source>
        <dbReference type="EMBL" id="EZA46433.1"/>
    </source>
</evidence>
<feature type="non-terminal residue" evidence="1">
    <location>
        <position position="121"/>
    </location>
</feature>
<evidence type="ECO:0000313" key="2">
    <source>
        <dbReference type="Proteomes" id="UP000053097"/>
    </source>
</evidence>
<keyword evidence="2" id="KW-1185">Reference proteome</keyword>
<reference evidence="1 2" key="1">
    <citation type="journal article" date="2014" name="Curr. Biol.">
        <title>The genome of the clonal raider ant Cerapachys biroi.</title>
        <authorList>
            <person name="Oxley P.R."/>
            <person name="Ji L."/>
            <person name="Fetter-Pruneda I."/>
            <person name="McKenzie S.K."/>
            <person name="Li C."/>
            <person name="Hu H."/>
            <person name="Zhang G."/>
            <person name="Kronauer D.J."/>
        </authorList>
    </citation>
    <scope>NUCLEOTIDE SEQUENCE [LARGE SCALE GENOMIC DNA]</scope>
</reference>
<organism evidence="1 2">
    <name type="scientific">Ooceraea biroi</name>
    <name type="common">Clonal raider ant</name>
    <name type="synonym">Cerapachys biroi</name>
    <dbReference type="NCBI Taxonomy" id="2015173"/>
    <lineage>
        <taxon>Eukaryota</taxon>
        <taxon>Metazoa</taxon>
        <taxon>Ecdysozoa</taxon>
        <taxon>Arthropoda</taxon>
        <taxon>Hexapoda</taxon>
        <taxon>Insecta</taxon>
        <taxon>Pterygota</taxon>
        <taxon>Neoptera</taxon>
        <taxon>Endopterygota</taxon>
        <taxon>Hymenoptera</taxon>
        <taxon>Apocrita</taxon>
        <taxon>Aculeata</taxon>
        <taxon>Formicoidea</taxon>
        <taxon>Formicidae</taxon>
        <taxon>Dorylinae</taxon>
        <taxon>Ooceraea</taxon>
    </lineage>
</organism>
<dbReference type="PANTHER" id="PTHR21301:SF10">
    <property type="entry name" value="REVERSE TRANSCRIPTASE DOMAIN-CONTAINING PROTEIN"/>
    <property type="match status" value="1"/>
</dbReference>
<gene>
    <name evidence="1" type="ORF">X777_00163</name>
</gene>
<dbReference type="Proteomes" id="UP000053097">
    <property type="component" value="Unassembled WGS sequence"/>
</dbReference>
<dbReference type="EMBL" id="KK111304">
    <property type="protein sequence ID" value="EZA46433.1"/>
    <property type="molecule type" value="Genomic_DNA"/>
</dbReference>
<sequence length="121" mass="14158">MTFNSSRCYGLPKMHKPGYLLCIIVSAISSPTYNVAHFLHKILKDSIPQPKSYVHEVLGVFNNYHPRLKFTCEFENDNHINFLDTIVIRDGNVLITNWFRKATFFGRYINYLSNHPDNHKI</sequence>